<evidence type="ECO:0000256" key="1">
    <source>
        <dbReference type="SAM" id="MobiDB-lite"/>
    </source>
</evidence>
<feature type="compositionally biased region" description="Acidic residues" evidence="1">
    <location>
        <begin position="146"/>
        <end position="156"/>
    </location>
</feature>
<feature type="compositionally biased region" description="Basic and acidic residues" evidence="1">
    <location>
        <begin position="120"/>
        <end position="133"/>
    </location>
</feature>
<keyword evidence="2" id="KW-0472">Membrane</keyword>
<keyword evidence="2" id="KW-1133">Transmembrane helix</keyword>
<proteinExistence type="predicted"/>
<dbReference type="Proteomes" id="UP000059680">
    <property type="component" value="Chromosome 5"/>
</dbReference>
<feature type="region of interest" description="Disordered" evidence="1">
    <location>
        <begin position="180"/>
        <end position="200"/>
    </location>
</feature>
<dbReference type="AlphaFoldDB" id="A0A0P0WNH8"/>
<evidence type="ECO:0000313" key="3">
    <source>
        <dbReference type="EMBL" id="BAS94504.1"/>
    </source>
</evidence>
<feature type="non-terminal residue" evidence="3">
    <location>
        <position position="200"/>
    </location>
</feature>
<protein>
    <submittedName>
        <fullName evidence="3">Os05g0472850 protein</fullName>
    </submittedName>
</protein>
<feature type="compositionally biased region" description="Basic and acidic residues" evidence="1">
    <location>
        <begin position="190"/>
        <end position="200"/>
    </location>
</feature>
<keyword evidence="2" id="KW-0812">Transmembrane</keyword>
<accession>A0A0P0WNH8</accession>
<feature type="region of interest" description="Disordered" evidence="1">
    <location>
        <begin position="60"/>
        <end position="168"/>
    </location>
</feature>
<feature type="compositionally biased region" description="Basic residues" evidence="1">
    <location>
        <begin position="180"/>
        <end position="189"/>
    </location>
</feature>
<reference evidence="3 4" key="2">
    <citation type="journal article" date="2013" name="Plant Cell Physiol.">
        <title>Rice Annotation Project Database (RAP-DB): an integrative and interactive database for rice genomics.</title>
        <authorList>
            <person name="Sakai H."/>
            <person name="Lee S.S."/>
            <person name="Tanaka T."/>
            <person name="Numa H."/>
            <person name="Kim J."/>
            <person name="Kawahara Y."/>
            <person name="Wakimoto H."/>
            <person name="Yang C.C."/>
            <person name="Iwamoto M."/>
            <person name="Abe T."/>
            <person name="Yamada Y."/>
            <person name="Muto A."/>
            <person name="Inokuchi H."/>
            <person name="Ikemura T."/>
            <person name="Matsumoto T."/>
            <person name="Sasaki T."/>
            <person name="Itoh T."/>
        </authorList>
    </citation>
    <scope>NUCLEOTIDE SEQUENCE [LARGE SCALE GENOMIC DNA]</scope>
    <source>
        <strain evidence="4">cv. Nipponbare</strain>
    </source>
</reference>
<dbReference type="EMBL" id="AP014961">
    <property type="protein sequence ID" value="BAS94504.1"/>
    <property type="molecule type" value="Genomic_DNA"/>
</dbReference>
<evidence type="ECO:0000313" key="4">
    <source>
        <dbReference type="Proteomes" id="UP000059680"/>
    </source>
</evidence>
<organism evidence="3 4">
    <name type="scientific">Oryza sativa subsp. japonica</name>
    <name type="common">Rice</name>
    <dbReference type="NCBI Taxonomy" id="39947"/>
    <lineage>
        <taxon>Eukaryota</taxon>
        <taxon>Viridiplantae</taxon>
        <taxon>Streptophyta</taxon>
        <taxon>Embryophyta</taxon>
        <taxon>Tracheophyta</taxon>
        <taxon>Spermatophyta</taxon>
        <taxon>Magnoliopsida</taxon>
        <taxon>Liliopsida</taxon>
        <taxon>Poales</taxon>
        <taxon>Poaceae</taxon>
        <taxon>BOP clade</taxon>
        <taxon>Oryzoideae</taxon>
        <taxon>Oryzeae</taxon>
        <taxon>Oryzinae</taxon>
        <taxon>Oryza</taxon>
        <taxon>Oryza sativa</taxon>
    </lineage>
</organism>
<name>A0A0P0WNH8_ORYSJ</name>
<reference evidence="3 4" key="3">
    <citation type="journal article" date="2013" name="Rice">
        <title>Improvement of the Oryza sativa Nipponbare reference genome using next generation sequence and optical map data.</title>
        <authorList>
            <person name="Kawahara Y."/>
            <person name="de la Bastide M."/>
            <person name="Hamilton J.P."/>
            <person name="Kanamori H."/>
            <person name="McCombie W.R."/>
            <person name="Ouyang S."/>
            <person name="Schwartz D.C."/>
            <person name="Tanaka T."/>
            <person name="Wu J."/>
            <person name="Zhou S."/>
            <person name="Childs K.L."/>
            <person name="Davidson R.M."/>
            <person name="Lin H."/>
            <person name="Quesada-Ocampo L."/>
            <person name="Vaillancourt B."/>
            <person name="Sakai H."/>
            <person name="Lee S.S."/>
            <person name="Kim J."/>
            <person name="Numa H."/>
            <person name="Itoh T."/>
            <person name="Buell C.R."/>
            <person name="Matsumoto T."/>
        </authorList>
    </citation>
    <scope>NUCLEOTIDE SEQUENCE [LARGE SCALE GENOMIC DNA]</scope>
    <source>
        <strain evidence="4">cv. Nipponbare</strain>
    </source>
</reference>
<evidence type="ECO:0000256" key="2">
    <source>
        <dbReference type="SAM" id="Phobius"/>
    </source>
</evidence>
<sequence length="200" mass="21858">YLRDDAVADEVFLAGGSDGHDGHAVGVAVAVLVGGLQVVGWLVGDGRGLPLGVRAVEVPRGDGVDDERADGGDHGDHAGEREALPRAADEARRAERLEGRGEDVHQARGEDDAAGEGLDGEEHVRLRLDRREPAAQGRQRRPDGAPGEDAEDGDDLEPQRLRLVPPRRVRRAVALRCRRVRRQVARRHQKEQDEHLGHRR</sequence>
<reference evidence="4" key="1">
    <citation type="journal article" date="2005" name="Nature">
        <title>The map-based sequence of the rice genome.</title>
        <authorList>
            <consortium name="International rice genome sequencing project (IRGSP)"/>
            <person name="Matsumoto T."/>
            <person name="Wu J."/>
            <person name="Kanamori H."/>
            <person name="Katayose Y."/>
            <person name="Fujisawa M."/>
            <person name="Namiki N."/>
            <person name="Mizuno H."/>
            <person name="Yamamoto K."/>
            <person name="Antonio B.A."/>
            <person name="Baba T."/>
            <person name="Sakata K."/>
            <person name="Nagamura Y."/>
            <person name="Aoki H."/>
            <person name="Arikawa K."/>
            <person name="Arita K."/>
            <person name="Bito T."/>
            <person name="Chiden Y."/>
            <person name="Fujitsuka N."/>
            <person name="Fukunaka R."/>
            <person name="Hamada M."/>
            <person name="Harada C."/>
            <person name="Hayashi A."/>
            <person name="Hijishita S."/>
            <person name="Honda M."/>
            <person name="Hosokawa S."/>
            <person name="Ichikawa Y."/>
            <person name="Idonuma A."/>
            <person name="Iijima M."/>
            <person name="Ikeda M."/>
            <person name="Ikeno M."/>
            <person name="Ito K."/>
            <person name="Ito S."/>
            <person name="Ito T."/>
            <person name="Ito Y."/>
            <person name="Ito Y."/>
            <person name="Iwabuchi A."/>
            <person name="Kamiya K."/>
            <person name="Karasawa W."/>
            <person name="Kurita K."/>
            <person name="Katagiri S."/>
            <person name="Kikuta A."/>
            <person name="Kobayashi H."/>
            <person name="Kobayashi N."/>
            <person name="Machita K."/>
            <person name="Maehara T."/>
            <person name="Masukawa M."/>
            <person name="Mizubayashi T."/>
            <person name="Mukai Y."/>
            <person name="Nagasaki H."/>
            <person name="Nagata Y."/>
            <person name="Naito S."/>
            <person name="Nakashima M."/>
            <person name="Nakama Y."/>
            <person name="Nakamichi Y."/>
            <person name="Nakamura M."/>
            <person name="Meguro A."/>
            <person name="Negishi M."/>
            <person name="Ohta I."/>
            <person name="Ohta T."/>
            <person name="Okamoto M."/>
            <person name="Ono N."/>
            <person name="Saji S."/>
            <person name="Sakaguchi M."/>
            <person name="Sakai K."/>
            <person name="Shibata M."/>
            <person name="Shimokawa T."/>
            <person name="Song J."/>
            <person name="Takazaki Y."/>
            <person name="Terasawa K."/>
            <person name="Tsugane M."/>
            <person name="Tsuji K."/>
            <person name="Ueda S."/>
            <person name="Waki K."/>
            <person name="Yamagata H."/>
            <person name="Yamamoto M."/>
            <person name="Yamamoto S."/>
            <person name="Yamane H."/>
            <person name="Yoshiki S."/>
            <person name="Yoshihara R."/>
            <person name="Yukawa K."/>
            <person name="Zhong H."/>
            <person name="Yano M."/>
            <person name="Yuan Q."/>
            <person name="Ouyang S."/>
            <person name="Liu J."/>
            <person name="Jones K.M."/>
            <person name="Gansberger K."/>
            <person name="Moffat K."/>
            <person name="Hill J."/>
            <person name="Bera J."/>
            <person name="Fadrosh D."/>
            <person name="Jin S."/>
            <person name="Johri S."/>
            <person name="Kim M."/>
            <person name="Overton L."/>
            <person name="Reardon M."/>
            <person name="Tsitrin T."/>
            <person name="Vuong H."/>
            <person name="Weaver B."/>
            <person name="Ciecko A."/>
            <person name="Tallon L."/>
            <person name="Jackson J."/>
            <person name="Pai G."/>
            <person name="Aken S.V."/>
            <person name="Utterback T."/>
            <person name="Reidmuller S."/>
            <person name="Feldblyum T."/>
            <person name="Hsiao J."/>
            <person name="Zismann V."/>
            <person name="Iobst S."/>
            <person name="de Vazeille A.R."/>
            <person name="Buell C.R."/>
            <person name="Ying K."/>
            <person name="Li Y."/>
            <person name="Lu T."/>
            <person name="Huang Y."/>
            <person name="Zhao Q."/>
            <person name="Feng Q."/>
            <person name="Zhang L."/>
            <person name="Zhu J."/>
            <person name="Weng Q."/>
            <person name="Mu J."/>
            <person name="Lu Y."/>
            <person name="Fan D."/>
            <person name="Liu Y."/>
            <person name="Guan J."/>
            <person name="Zhang Y."/>
            <person name="Yu S."/>
            <person name="Liu X."/>
            <person name="Zhang Y."/>
            <person name="Hong G."/>
            <person name="Han B."/>
            <person name="Choisne N."/>
            <person name="Demange N."/>
            <person name="Orjeda G."/>
            <person name="Samain S."/>
            <person name="Cattolico L."/>
            <person name="Pelletier E."/>
            <person name="Couloux A."/>
            <person name="Segurens B."/>
            <person name="Wincker P."/>
            <person name="D'Hont A."/>
            <person name="Scarpelli C."/>
            <person name="Weissenbach J."/>
            <person name="Salanoubat M."/>
            <person name="Quetier F."/>
            <person name="Yu Y."/>
            <person name="Kim H.R."/>
            <person name="Rambo T."/>
            <person name="Currie J."/>
            <person name="Collura K."/>
            <person name="Luo M."/>
            <person name="Yang T."/>
            <person name="Ammiraju J.S.S."/>
            <person name="Engler F."/>
            <person name="Soderlund C."/>
            <person name="Wing R.A."/>
            <person name="Palmer L.E."/>
            <person name="de la Bastide M."/>
            <person name="Spiegel L."/>
            <person name="Nascimento L."/>
            <person name="Zutavern T."/>
            <person name="O'Shaughnessy A."/>
            <person name="Dike S."/>
            <person name="Dedhia N."/>
            <person name="Preston R."/>
            <person name="Balija V."/>
            <person name="McCombie W.R."/>
            <person name="Chow T."/>
            <person name="Chen H."/>
            <person name="Chung M."/>
            <person name="Chen C."/>
            <person name="Shaw J."/>
            <person name="Wu H."/>
            <person name="Hsiao K."/>
            <person name="Chao Y."/>
            <person name="Chu M."/>
            <person name="Cheng C."/>
            <person name="Hour A."/>
            <person name="Lee P."/>
            <person name="Lin S."/>
            <person name="Lin Y."/>
            <person name="Liou J."/>
            <person name="Liu S."/>
            <person name="Hsing Y."/>
            <person name="Raghuvanshi S."/>
            <person name="Mohanty A."/>
            <person name="Bharti A.K."/>
            <person name="Gaur A."/>
            <person name="Gupta V."/>
            <person name="Kumar D."/>
            <person name="Ravi V."/>
            <person name="Vij S."/>
            <person name="Kapur A."/>
            <person name="Khurana P."/>
            <person name="Khurana P."/>
            <person name="Khurana J.P."/>
            <person name="Tyagi A.K."/>
            <person name="Gaikwad K."/>
            <person name="Singh A."/>
            <person name="Dalal V."/>
            <person name="Srivastava S."/>
            <person name="Dixit A."/>
            <person name="Pal A.K."/>
            <person name="Ghazi I.A."/>
            <person name="Yadav M."/>
            <person name="Pandit A."/>
            <person name="Bhargava A."/>
            <person name="Sureshbabu K."/>
            <person name="Batra K."/>
            <person name="Sharma T.R."/>
            <person name="Mohapatra T."/>
            <person name="Singh N.K."/>
            <person name="Messing J."/>
            <person name="Nelson A.B."/>
            <person name="Fuks G."/>
            <person name="Kavchok S."/>
            <person name="Keizer G."/>
            <person name="Linton E."/>
            <person name="Llaca V."/>
            <person name="Song R."/>
            <person name="Tanyolac B."/>
            <person name="Young S."/>
            <person name="Ho-Il K."/>
            <person name="Hahn J.H."/>
            <person name="Sangsakoo G."/>
            <person name="Vanavichit A."/>
            <person name="de Mattos Luiz.A.T."/>
            <person name="Zimmer P.D."/>
            <person name="Malone G."/>
            <person name="Dellagostin O."/>
            <person name="de Oliveira A.C."/>
            <person name="Bevan M."/>
            <person name="Bancroft I."/>
            <person name="Minx P."/>
            <person name="Cordum H."/>
            <person name="Wilson R."/>
            <person name="Cheng Z."/>
            <person name="Jin W."/>
            <person name="Jiang J."/>
            <person name="Leong S.A."/>
            <person name="Iwama H."/>
            <person name="Gojobori T."/>
            <person name="Itoh T."/>
            <person name="Niimura Y."/>
            <person name="Fujii Y."/>
            <person name="Habara T."/>
            <person name="Sakai H."/>
            <person name="Sato Y."/>
            <person name="Wilson G."/>
            <person name="Kumar K."/>
            <person name="McCouch S."/>
            <person name="Juretic N."/>
            <person name="Hoen D."/>
            <person name="Wright S."/>
            <person name="Bruskiewich R."/>
            <person name="Bureau T."/>
            <person name="Miyao A."/>
            <person name="Hirochika H."/>
            <person name="Nishikawa T."/>
            <person name="Kadowaki K."/>
            <person name="Sugiura M."/>
            <person name="Burr B."/>
            <person name="Sasaki T."/>
        </authorList>
    </citation>
    <scope>NUCLEOTIDE SEQUENCE [LARGE SCALE GENOMIC DNA]</scope>
    <source>
        <strain evidence="4">cv. Nipponbare</strain>
    </source>
</reference>
<dbReference type="FunCoup" id="A0A0P0WNH8">
    <property type="interactions" value="331"/>
</dbReference>
<feature type="transmembrane region" description="Helical" evidence="2">
    <location>
        <begin position="23"/>
        <end position="44"/>
    </location>
</feature>
<feature type="compositionally biased region" description="Basic and acidic residues" evidence="1">
    <location>
        <begin position="69"/>
        <end position="111"/>
    </location>
</feature>
<gene>
    <name evidence="3" type="ordered locus">Os05g0472850</name>
    <name evidence="3" type="ORF">OSNPB_050472850</name>
</gene>
<keyword evidence="4" id="KW-1185">Reference proteome</keyword>
<dbReference type="PaxDb" id="39947-A0A0P0WNH8"/>
<feature type="non-terminal residue" evidence="3">
    <location>
        <position position="1"/>
    </location>
</feature>
<dbReference type="InParanoid" id="A0A0P0WNH8"/>